<dbReference type="Gene3D" id="1.10.2000.10">
    <property type="entry name" value="Frizzled cysteine-rich domain"/>
    <property type="match status" value="1"/>
</dbReference>
<evidence type="ECO:0000313" key="29">
    <source>
        <dbReference type="EMBL" id="CAH3162166.1"/>
    </source>
</evidence>
<evidence type="ECO:0000256" key="4">
    <source>
        <dbReference type="ARBA" id="ARBA00022572"/>
    </source>
</evidence>
<feature type="binding site" evidence="22">
    <location>
        <position position="671"/>
    </location>
    <ligand>
        <name>ATP</name>
        <dbReference type="ChEBI" id="CHEBI:30616"/>
    </ligand>
</feature>
<dbReference type="PROSITE" id="PS00107">
    <property type="entry name" value="PROTEIN_KINASE_ATP"/>
    <property type="match status" value="1"/>
</dbReference>
<dbReference type="EMBL" id="CALNXJ010000083">
    <property type="protein sequence ID" value="CAH3162166.1"/>
    <property type="molecule type" value="Genomic_DNA"/>
</dbReference>
<dbReference type="InterPro" id="IPR050122">
    <property type="entry name" value="RTK"/>
</dbReference>
<dbReference type="PROSITE" id="PS00109">
    <property type="entry name" value="PROTEIN_KINASE_TYR"/>
    <property type="match status" value="1"/>
</dbReference>
<dbReference type="SUPFAM" id="SSF56112">
    <property type="entry name" value="Protein kinase-like (PK-like)"/>
    <property type="match status" value="1"/>
</dbReference>
<dbReference type="PROSITE" id="PS50011">
    <property type="entry name" value="PROTEIN_KINASE_DOM"/>
    <property type="match status" value="1"/>
</dbReference>
<dbReference type="InterPro" id="IPR013806">
    <property type="entry name" value="Kringle-like"/>
</dbReference>
<evidence type="ECO:0000256" key="22">
    <source>
        <dbReference type="PROSITE-ProRule" id="PRU10141"/>
    </source>
</evidence>
<accession>A0AAU9XXQ1</accession>
<name>A0AAU9XXQ1_9CNID</name>
<sequence length="917" mass="103692">MTQVWNIVVLTFLSAILAPCENNPTQVHSNASCIPAFPPVNASARNASCIFYEYKGEFCKNITRSLYVYGDQSTLDFGEREAVNFDGYLNVFSGMTLECRLPVKDLFCGHVFPQCDESLAQPKERRICRSSCEYLQVVCKREIALLRVTPAFQYFMDLLDCSSSKFVSANGGDAPECYQWYDLPGDDTESTDCYYGVGVGYRGNMNVTRSGRKCQSWKSQCPHRHWRIPKDVADSKNDSNMCRNPDSSAPDGPWCYTTDLNVRWEYCKVSRCPSRVPEEAPSFLKGHPLNSTAILISWKNIPPSRHEEKLLGYRIQYRSKGSELYYEANTTSNLTQDVLTKLRPNTAYEIMVNGFNEIGHGPSSTVLDLKTLSSGEEILQVDFQLIIDSDFNSDLLNSSSKRFLEMAELIRISIKHHFNESSYLKIYDVITIHFRNGSLRADIKVLATINTNTTDKDDTLNHLIGGMRSSFGDRLKITSIRVQETPRSPKSFSVKNAQKKYLILTWEEPEYGSLYQIQNYTIERKISRLKNFTALWTIPYPETTMIMENLDPSTEYTIRLSSNNKYGRSEGVLLTQKTLPDRFIRDLMLVIVLPLFLAAVFILAVCLKFQPICKSKQKREEIELSMKVGDCAEIPRSDVTLQDKLGEGAFGEVYKGLVRIGEQVRACAVKKLKVNATETERRDLINELAVMVAVGEHPNVLSLIGACTKTEPVLMIVTLAPNGCLLDQLKKNRENPYYNVSKKEINFTPQDKVKIARDVARGMLHLASKKCVHRDLAARNVLLGEENVAMVSDFGLSRDVYESGEYESTSGGILPVRWMALESLEDYTYNTKTDVWSFGVLLWEIESGGKMPYSGLGGMEIIEFLKAGKVLAKPDGCPDEIYDMMKSCWSLDSTKRPSFSELLESLEEEIKTEGVRI</sequence>
<dbReference type="Gene3D" id="1.10.510.10">
    <property type="entry name" value="Transferase(Phosphotransferase) domain 1"/>
    <property type="match status" value="1"/>
</dbReference>
<dbReference type="GO" id="GO:0005524">
    <property type="term" value="F:ATP binding"/>
    <property type="evidence" value="ECO:0007669"/>
    <property type="project" value="UniProtKB-UniRule"/>
</dbReference>
<evidence type="ECO:0000256" key="21">
    <source>
        <dbReference type="PROSITE-ProRule" id="PRU00121"/>
    </source>
</evidence>
<evidence type="ECO:0000256" key="8">
    <source>
        <dbReference type="ARBA" id="ARBA00022737"/>
    </source>
</evidence>
<feature type="domain" description="Fibronectin type-III" evidence="28">
    <location>
        <begin position="280"/>
        <end position="374"/>
    </location>
</feature>
<evidence type="ECO:0000256" key="5">
    <source>
        <dbReference type="ARBA" id="ARBA00022679"/>
    </source>
</evidence>
<dbReference type="Pfam" id="PF00051">
    <property type="entry name" value="Kringle"/>
    <property type="match status" value="1"/>
</dbReference>
<dbReference type="PANTHER" id="PTHR24416:SF617">
    <property type="entry name" value="RET ONCOGENE, ISOFORM A"/>
    <property type="match status" value="1"/>
</dbReference>
<dbReference type="InterPro" id="IPR003961">
    <property type="entry name" value="FN3_dom"/>
</dbReference>
<dbReference type="PROSITE" id="PS50038">
    <property type="entry name" value="FZ"/>
    <property type="match status" value="1"/>
</dbReference>
<dbReference type="Pfam" id="PF07714">
    <property type="entry name" value="PK_Tyr_Ser-Thr"/>
    <property type="match status" value="1"/>
</dbReference>
<reference evidence="29 30" key="1">
    <citation type="submission" date="2022-05" db="EMBL/GenBank/DDBJ databases">
        <authorList>
            <consortium name="Genoscope - CEA"/>
            <person name="William W."/>
        </authorList>
    </citation>
    <scope>NUCLEOTIDE SEQUENCE [LARGE SCALE GENOMIC DNA]</scope>
</reference>
<dbReference type="InterPro" id="IPR036790">
    <property type="entry name" value="Frizzled_dom_sf"/>
</dbReference>
<keyword evidence="18" id="KW-0393">Immunoglobulin domain</keyword>
<dbReference type="FunFam" id="1.10.510.10:FF:000743">
    <property type="entry name" value="Predicted protein"/>
    <property type="match status" value="1"/>
</dbReference>
<evidence type="ECO:0000256" key="18">
    <source>
        <dbReference type="ARBA" id="ARBA00023319"/>
    </source>
</evidence>
<evidence type="ECO:0000256" key="15">
    <source>
        <dbReference type="ARBA" id="ARBA00023157"/>
    </source>
</evidence>
<keyword evidence="7 24" id="KW-0732">Signal</keyword>
<keyword evidence="13 23" id="KW-0472">Membrane</keyword>
<dbReference type="FunFam" id="3.30.200.20:FF:000593">
    <property type="entry name" value="Predicted protein"/>
    <property type="match status" value="1"/>
</dbReference>
<evidence type="ECO:0000256" key="9">
    <source>
        <dbReference type="ARBA" id="ARBA00022741"/>
    </source>
</evidence>
<comment type="function">
    <text evidence="20">Receptor for basic fibroblast growth factor.</text>
</comment>
<evidence type="ECO:0000256" key="7">
    <source>
        <dbReference type="ARBA" id="ARBA00022729"/>
    </source>
</evidence>
<comment type="catalytic activity">
    <reaction evidence="19">
        <text>L-tyrosyl-[protein] + ATP = O-phospho-L-tyrosyl-[protein] + ADP + H(+)</text>
        <dbReference type="Rhea" id="RHEA:10596"/>
        <dbReference type="Rhea" id="RHEA-COMP:10136"/>
        <dbReference type="Rhea" id="RHEA-COMP:20101"/>
        <dbReference type="ChEBI" id="CHEBI:15378"/>
        <dbReference type="ChEBI" id="CHEBI:30616"/>
        <dbReference type="ChEBI" id="CHEBI:46858"/>
        <dbReference type="ChEBI" id="CHEBI:61978"/>
        <dbReference type="ChEBI" id="CHEBI:456216"/>
        <dbReference type="EC" id="2.7.10.1"/>
    </reaction>
</comment>
<dbReference type="PRINTS" id="PR00018">
    <property type="entry name" value="KRINGLE"/>
</dbReference>
<evidence type="ECO:0000256" key="14">
    <source>
        <dbReference type="ARBA" id="ARBA00023137"/>
    </source>
</evidence>
<feature type="signal peptide" evidence="24">
    <location>
        <begin position="1"/>
        <end position="22"/>
    </location>
</feature>
<dbReference type="CDD" id="cd00192">
    <property type="entry name" value="PTKc"/>
    <property type="match status" value="1"/>
</dbReference>
<dbReference type="GO" id="GO:0007169">
    <property type="term" value="P:cell surface receptor protein tyrosine kinase signaling pathway"/>
    <property type="evidence" value="ECO:0007669"/>
    <property type="project" value="TreeGrafter"/>
</dbReference>
<evidence type="ECO:0000256" key="12">
    <source>
        <dbReference type="ARBA" id="ARBA00022989"/>
    </source>
</evidence>
<feature type="domain" description="Fibronectin type-III" evidence="28">
    <location>
        <begin position="488"/>
        <end position="581"/>
    </location>
</feature>
<evidence type="ECO:0000259" key="26">
    <source>
        <dbReference type="PROSITE" id="PS50038"/>
    </source>
</evidence>
<keyword evidence="4 21" id="KW-0420">Kringle</keyword>
<evidence type="ECO:0000256" key="10">
    <source>
        <dbReference type="ARBA" id="ARBA00022777"/>
    </source>
</evidence>
<evidence type="ECO:0000259" key="25">
    <source>
        <dbReference type="PROSITE" id="PS50011"/>
    </source>
</evidence>
<dbReference type="InterPro" id="IPR036116">
    <property type="entry name" value="FN3_sf"/>
</dbReference>
<evidence type="ECO:0000256" key="11">
    <source>
        <dbReference type="ARBA" id="ARBA00022840"/>
    </source>
</evidence>
<dbReference type="SMART" id="SM00219">
    <property type="entry name" value="TyrKc"/>
    <property type="match status" value="1"/>
</dbReference>
<feature type="chain" id="PRO_5043437712" description="receptor protein-tyrosine kinase" evidence="24">
    <location>
        <begin position="23"/>
        <end position="917"/>
    </location>
</feature>
<dbReference type="SUPFAM" id="SSF49265">
    <property type="entry name" value="Fibronectin type III"/>
    <property type="match status" value="2"/>
</dbReference>
<dbReference type="PANTHER" id="PTHR24416">
    <property type="entry name" value="TYROSINE-PROTEIN KINASE RECEPTOR"/>
    <property type="match status" value="1"/>
</dbReference>
<keyword evidence="3" id="KW-0597">Phosphoprotein</keyword>
<evidence type="ECO:0000256" key="16">
    <source>
        <dbReference type="ARBA" id="ARBA00023170"/>
    </source>
</evidence>
<keyword evidence="8" id="KW-0677">Repeat</keyword>
<keyword evidence="6 23" id="KW-0812">Transmembrane</keyword>
<evidence type="ECO:0000256" key="13">
    <source>
        <dbReference type="ARBA" id="ARBA00023136"/>
    </source>
</evidence>
<dbReference type="InterPro" id="IPR038178">
    <property type="entry name" value="Kringle_sf"/>
</dbReference>
<dbReference type="Gene3D" id="2.60.40.10">
    <property type="entry name" value="Immunoglobulins"/>
    <property type="match status" value="2"/>
</dbReference>
<keyword evidence="5" id="KW-0808">Transferase</keyword>
<dbReference type="Gene3D" id="2.40.20.10">
    <property type="entry name" value="Plasminogen Kringle 4"/>
    <property type="match status" value="1"/>
</dbReference>
<dbReference type="InterPro" id="IPR017441">
    <property type="entry name" value="Protein_kinase_ATP_BS"/>
</dbReference>
<dbReference type="SMART" id="SM00060">
    <property type="entry name" value="FN3"/>
    <property type="match status" value="2"/>
</dbReference>
<evidence type="ECO:0000256" key="2">
    <source>
        <dbReference type="ARBA" id="ARBA00011902"/>
    </source>
</evidence>
<dbReference type="Pfam" id="PF01392">
    <property type="entry name" value="Fz"/>
    <property type="match status" value="1"/>
</dbReference>
<dbReference type="Pfam" id="PF00041">
    <property type="entry name" value="fn3"/>
    <property type="match status" value="2"/>
</dbReference>
<dbReference type="InterPro" id="IPR020635">
    <property type="entry name" value="Tyr_kinase_cat_dom"/>
</dbReference>
<dbReference type="InterPro" id="IPR008266">
    <property type="entry name" value="Tyr_kinase_AS"/>
</dbReference>
<evidence type="ECO:0000256" key="24">
    <source>
        <dbReference type="SAM" id="SignalP"/>
    </source>
</evidence>
<dbReference type="InterPro" id="IPR013783">
    <property type="entry name" value="Ig-like_fold"/>
</dbReference>
<feature type="domain" description="FZ" evidence="26">
    <location>
        <begin position="44"/>
        <end position="180"/>
    </location>
</feature>
<keyword evidence="9 22" id="KW-0547">Nucleotide-binding</keyword>
<evidence type="ECO:0000259" key="27">
    <source>
        <dbReference type="PROSITE" id="PS50070"/>
    </source>
</evidence>
<dbReference type="GO" id="GO:0005886">
    <property type="term" value="C:plasma membrane"/>
    <property type="evidence" value="ECO:0007669"/>
    <property type="project" value="TreeGrafter"/>
</dbReference>
<keyword evidence="10" id="KW-0418">Kinase</keyword>
<dbReference type="Proteomes" id="UP001159428">
    <property type="component" value="Unassembled WGS sequence"/>
</dbReference>
<dbReference type="InterPro" id="IPR000001">
    <property type="entry name" value="Kringle"/>
</dbReference>
<keyword evidence="12 23" id="KW-1133">Transmembrane helix</keyword>
<dbReference type="CDD" id="cd00108">
    <property type="entry name" value="KR"/>
    <property type="match status" value="1"/>
</dbReference>
<dbReference type="InterPro" id="IPR000719">
    <property type="entry name" value="Prot_kinase_dom"/>
</dbReference>
<dbReference type="AlphaFoldDB" id="A0AAU9XXQ1"/>
<dbReference type="PRINTS" id="PR00109">
    <property type="entry name" value="TYRKINASE"/>
</dbReference>
<keyword evidence="16" id="KW-0675">Receptor</keyword>
<evidence type="ECO:0000259" key="28">
    <source>
        <dbReference type="PROSITE" id="PS50853"/>
    </source>
</evidence>
<dbReference type="PROSITE" id="PS50070">
    <property type="entry name" value="KRINGLE_2"/>
    <property type="match status" value="1"/>
</dbReference>
<dbReference type="SMART" id="SM00130">
    <property type="entry name" value="KR"/>
    <property type="match status" value="1"/>
</dbReference>
<dbReference type="Gene3D" id="3.30.200.20">
    <property type="entry name" value="Phosphorylase Kinase, domain 1"/>
    <property type="match status" value="1"/>
</dbReference>
<feature type="transmembrane region" description="Helical" evidence="23">
    <location>
        <begin position="587"/>
        <end position="609"/>
    </location>
</feature>
<evidence type="ECO:0000256" key="19">
    <source>
        <dbReference type="ARBA" id="ARBA00051243"/>
    </source>
</evidence>
<dbReference type="GO" id="GO:0004714">
    <property type="term" value="F:transmembrane receptor protein tyrosine kinase activity"/>
    <property type="evidence" value="ECO:0007669"/>
    <property type="project" value="UniProtKB-EC"/>
</dbReference>
<keyword evidence="11 22" id="KW-0067">ATP-binding</keyword>
<keyword evidence="17" id="KW-0325">Glycoprotein</keyword>
<keyword evidence="14" id="KW-0829">Tyrosine-protein kinase</keyword>
<dbReference type="InterPro" id="IPR001245">
    <property type="entry name" value="Ser-Thr/Tyr_kinase_cat_dom"/>
</dbReference>
<evidence type="ECO:0000256" key="6">
    <source>
        <dbReference type="ARBA" id="ARBA00022692"/>
    </source>
</evidence>
<gene>
    <name evidence="29" type="ORF">PMEA_00034160</name>
</gene>
<dbReference type="SUPFAM" id="SSF57440">
    <property type="entry name" value="Kringle-like"/>
    <property type="match status" value="1"/>
</dbReference>
<proteinExistence type="predicted"/>
<keyword evidence="30" id="KW-1185">Reference proteome</keyword>
<protein>
    <recommendedName>
        <fullName evidence="2">receptor protein-tyrosine kinase</fullName>
        <ecNumber evidence="2">2.7.10.1</ecNumber>
    </recommendedName>
</protein>
<evidence type="ECO:0000256" key="20">
    <source>
        <dbReference type="ARBA" id="ARBA00056965"/>
    </source>
</evidence>
<keyword evidence="15" id="KW-1015">Disulfide bond</keyword>
<dbReference type="GO" id="GO:0043235">
    <property type="term" value="C:receptor complex"/>
    <property type="evidence" value="ECO:0007669"/>
    <property type="project" value="TreeGrafter"/>
</dbReference>
<organism evidence="29 30">
    <name type="scientific">Pocillopora meandrina</name>
    <dbReference type="NCBI Taxonomy" id="46732"/>
    <lineage>
        <taxon>Eukaryota</taxon>
        <taxon>Metazoa</taxon>
        <taxon>Cnidaria</taxon>
        <taxon>Anthozoa</taxon>
        <taxon>Hexacorallia</taxon>
        <taxon>Scleractinia</taxon>
        <taxon>Astrocoeniina</taxon>
        <taxon>Pocilloporidae</taxon>
        <taxon>Pocillopora</taxon>
    </lineage>
</organism>
<dbReference type="PROSITE" id="PS50853">
    <property type="entry name" value="FN3"/>
    <property type="match status" value="2"/>
</dbReference>
<feature type="domain" description="Protein kinase" evidence="25">
    <location>
        <begin position="639"/>
        <end position="910"/>
    </location>
</feature>
<dbReference type="InterPro" id="IPR011009">
    <property type="entry name" value="Kinase-like_dom_sf"/>
</dbReference>
<feature type="domain" description="Kringle" evidence="27">
    <location>
        <begin position="192"/>
        <end position="272"/>
    </location>
</feature>
<comment type="caution">
    <text evidence="29">The sequence shown here is derived from an EMBL/GenBank/DDBJ whole genome shotgun (WGS) entry which is preliminary data.</text>
</comment>
<comment type="caution">
    <text evidence="21">Lacks conserved residue(s) required for the propagation of feature annotation.</text>
</comment>
<evidence type="ECO:0000256" key="17">
    <source>
        <dbReference type="ARBA" id="ARBA00023180"/>
    </source>
</evidence>
<evidence type="ECO:0000256" key="1">
    <source>
        <dbReference type="ARBA" id="ARBA00004479"/>
    </source>
</evidence>
<evidence type="ECO:0000313" key="30">
    <source>
        <dbReference type="Proteomes" id="UP001159428"/>
    </source>
</evidence>
<dbReference type="CDD" id="cd00063">
    <property type="entry name" value="FN3"/>
    <property type="match status" value="2"/>
</dbReference>
<evidence type="ECO:0000256" key="23">
    <source>
        <dbReference type="SAM" id="Phobius"/>
    </source>
</evidence>
<dbReference type="EC" id="2.7.10.1" evidence="2"/>
<dbReference type="FunFam" id="2.60.40.10:FF:000028">
    <property type="entry name" value="Neuronal cell adhesion molecule"/>
    <property type="match status" value="1"/>
</dbReference>
<comment type="subcellular location">
    <subcellularLocation>
        <location evidence="1">Membrane</location>
        <topology evidence="1">Single-pass type I membrane protein</topology>
    </subcellularLocation>
</comment>
<evidence type="ECO:0000256" key="3">
    <source>
        <dbReference type="ARBA" id="ARBA00022553"/>
    </source>
</evidence>
<dbReference type="InterPro" id="IPR020067">
    <property type="entry name" value="Frizzled_dom"/>
</dbReference>